<dbReference type="RefSeq" id="WP_103703723.1">
    <property type="nucleotide sequence ID" value="NZ_PQGA01000003.1"/>
</dbReference>
<sequence>MSDVFLNASPAERLALIETRLTEALAPVESIVVRDDSALHAGHAGASAGGHFHVTIVAAAFMGKARVARHRLVYDALAEAMQRGIHALAITALTPEEAAALPRQAPL</sequence>
<name>A0A2S4MFH6_9BURK</name>
<evidence type="ECO:0000313" key="2">
    <source>
        <dbReference type="EMBL" id="POR53484.1"/>
    </source>
</evidence>
<evidence type="ECO:0000256" key="1">
    <source>
        <dbReference type="RuleBase" id="RU003860"/>
    </source>
</evidence>
<dbReference type="GO" id="GO:0016226">
    <property type="term" value="P:iron-sulfur cluster assembly"/>
    <property type="evidence" value="ECO:0007669"/>
    <property type="project" value="TreeGrafter"/>
</dbReference>
<dbReference type="AlphaFoldDB" id="A0A2S4MFH6"/>
<comment type="similarity">
    <text evidence="1">Belongs to the BolA/IbaG family.</text>
</comment>
<dbReference type="Proteomes" id="UP000237381">
    <property type="component" value="Unassembled WGS sequence"/>
</dbReference>
<proteinExistence type="inferred from homology"/>
<dbReference type="InterPro" id="IPR036065">
    <property type="entry name" value="BolA-like_sf"/>
</dbReference>
<protein>
    <submittedName>
        <fullName evidence="2">BolA protein family transcriptional regulator</fullName>
    </submittedName>
</protein>
<dbReference type="InterPro" id="IPR002634">
    <property type="entry name" value="BolA"/>
</dbReference>
<gene>
    <name evidence="2" type="ORF">B0G62_10356</name>
</gene>
<dbReference type="PIRSF" id="PIRSF003113">
    <property type="entry name" value="BolA"/>
    <property type="match status" value="1"/>
</dbReference>
<dbReference type="OrthoDB" id="5296536at2"/>
<dbReference type="PANTHER" id="PTHR46230:SF7">
    <property type="entry name" value="BOLA-LIKE PROTEIN 1"/>
    <property type="match status" value="1"/>
</dbReference>
<comment type="caution">
    <text evidence="2">The sequence shown here is derived from an EMBL/GenBank/DDBJ whole genome shotgun (WGS) entry which is preliminary data.</text>
</comment>
<dbReference type="PANTHER" id="PTHR46230">
    <property type="match status" value="1"/>
</dbReference>
<reference evidence="2 3" key="1">
    <citation type="submission" date="2018-01" db="EMBL/GenBank/DDBJ databases">
        <title>Genomic Encyclopedia of Type Strains, Phase III (KMG-III): the genomes of soil and plant-associated and newly described type strains.</title>
        <authorList>
            <person name="Whitman W."/>
        </authorList>
    </citation>
    <scope>NUCLEOTIDE SEQUENCE [LARGE SCALE GENOMIC DNA]</scope>
    <source>
        <strain evidence="2 3">JCM 18070</strain>
    </source>
</reference>
<accession>A0A2S4MFH6</accession>
<dbReference type="EMBL" id="PQGA01000003">
    <property type="protein sequence ID" value="POR53484.1"/>
    <property type="molecule type" value="Genomic_DNA"/>
</dbReference>
<evidence type="ECO:0000313" key="3">
    <source>
        <dbReference type="Proteomes" id="UP000237381"/>
    </source>
</evidence>
<organism evidence="2 3">
    <name type="scientific">Paraburkholderia eburnea</name>
    <dbReference type="NCBI Taxonomy" id="1189126"/>
    <lineage>
        <taxon>Bacteria</taxon>
        <taxon>Pseudomonadati</taxon>
        <taxon>Pseudomonadota</taxon>
        <taxon>Betaproteobacteria</taxon>
        <taxon>Burkholderiales</taxon>
        <taxon>Burkholderiaceae</taxon>
        <taxon>Paraburkholderia</taxon>
    </lineage>
</organism>
<dbReference type="SUPFAM" id="SSF82657">
    <property type="entry name" value="BolA-like"/>
    <property type="match status" value="1"/>
</dbReference>
<dbReference type="Pfam" id="PF01722">
    <property type="entry name" value="BolA"/>
    <property type="match status" value="1"/>
</dbReference>
<dbReference type="Gene3D" id="3.30.300.90">
    <property type="entry name" value="BolA-like"/>
    <property type="match status" value="1"/>
</dbReference>
<keyword evidence="3" id="KW-1185">Reference proteome</keyword>